<dbReference type="PANTHER" id="PTHR11732">
    <property type="entry name" value="ALDO/KETO REDUCTASE"/>
    <property type="match status" value="1"/>
</dbReference>
<dbReference type="EMBL" id="KZ107843">
    <property type="protein sequence ID" value="OSS49542.1"/>
    <property type="molecule type" value="Genomic_DNA"/>
</dbReference>
<keyword evidence="2" id="KW-0560">Oxidoreductase</keyword>
<dbReference type="PROSITE" id="PS00062">
    <property type="entry name" value="ALDOKETO_REDUCTASE_2"/>
    <property type="match status" value="1"/>
</dbReference>
<accession>A0A1Y2M0M0</accession>
<dbReference type="SUPFAM" id="SSF51430">
    <property type="entry name" value="NAD(P)-linked oxidoreductase"/>
    <property type="match status" value="1"/>
</dbReference>
<dbReference type="OMA" id="ITQYSPF"/>
<dbReference type="InterPro" id="IPR023210">
    <property type="entry name" value="NADP_OxRdtase_dom"/>
</dbReference>
<feature type="binding site" evidence="4">
    <location>
        <position position="109"/>
    </location>
    <ligand>
        <name>substrate</name>
    </ligand>
</feature>
<evidence type="ECO:0000256" key="1">
    <source>
        <dbReference type="ARBA" id="ARBA00007905"/>
    </source>
</evidence>
<name>A0A1Y2M0M0_EPING</name>
<reference evidence="7 8" key="1">
    <citation type="journal article" date="2017" name="Genome Announc.">
        <title>Genome sequence of the saprophytic ascomycete Epicoccum nigrum ICMP 19927 strain isolated from New Zealand.</title>
        <authorList>
            <person name="Fokin M."/>
            <person name="Fleetwood D."/>
            <person name="Weir B.S."/>
            <person name="Villas-Boas S.G."/>
        </authorList>
    </citation>
    <scope>NUCLEOTIDE SEQUENCE [LARGE SCALE GENOMIC DNA]</scope>
    <source>
        <strain evidence="7 8">ICMP 19927</strain>
    </source>
</reference>
<dbReference type="PRINTS" id="PR00069">
    <property type="entry name" value="ALDKETRDTASE"/>
</dbReference>
<organism evidence="7 8">
    <name type="scientific">Epicoccum nigrum</name>
    <name type="common">Soil fungus</name>
    <name type="synonym">Epicoccum purpurascens</name>
    <dbReference type="NCBI Taxonomy" id="105696"/>
    <lineage>
        <taxon>Eukaryota</taxon>
        <taxon>Fungi</taxon>
        <taxon>Dikarya</taxon>
        <taxon>Ascomycota</taxon>
        <taxon>Pezizomycotina</taxon>
        <taxon>Dothideomycetes</taxon>
        <taxon>Pleosporomycetidae</taxon>
        <taxon>Pleosporales</taxon>
        <taxon>Pleosporineae</taxon>
        <taxon>Didymellaceae</taxon>
        <taxon>Epicoccum</taxon>
    </lineage>
</organism>
<dbReference type="PROSITE" id="PS00798">
    <property type="entry name" value="ALDOKETO_REDUCTASE_1"/>
    <property type="match status" value="1"/>
</dbReference>
<sequence>MSYNGTLLTLNTGAKIPAIGFGTWQDKDAQEPAVTHALKAGYRHIDTARIYGTEPAVGNAIKRSGIPRDQIFLTTKLWNNSHHPEDVEAALDASLKDLGTDYVDLYLMHWPSPFARGPEMFPKDSNGKTKTGDSDYVNTYKAMEKCFKSGKAKAIGVSNFSKAELERLIKETSVVPAAHQIECHPYLQQRDFTKWHKEQGIHVTHYSPFGNQNEIYDAGKGIGKLMDDPVLVEIGKKHGRSGAHVALAWGIAQGHSVIPKSKTESRIAHNLEGDFELPKEDVEKIASIDKKLRFNDPSKNFGWNFYTDLDGKKN</sequence>
<dbReference type="CDD" id="cd19071">
    <property type="entry name" value="AKR_AKR1-5-like"/>
    <property type="match status" value="1"/>
</dbReference>
<proteinExistence type="inferred from homology"/>
<evidence type="ECO:0000256" key="5">
    <source>
        <dbReference type="PIRSR" id="PIRSR000097-3"/>
    </source>
</evidence>
<evidence type="ECO:0000256" key="2">
    <source>
        <dbReference type="ARBA" id="ARBA00023002"/>
    </source>
</evidence>
<protein>
    <recommendedName>
        <fullName evidence="6">NADP-dependent oxidoreductase domain-containing protein</fullName>
    </recommendedName>
</protein>
<dbReference type="Proteomes" id="UP000193240">
    <property type="component" value="Unassembled WGS sequence"/>
</dbReference>
<evidence type="ECO:0000256" key="4">
    <source>
        <dbReference type="PIRSR" id="PIRSR000097-2"/>
    </source>
</evidence>
<dbReference type="PIRSF" id="PIRSF000097">
    <property type="entry name" value="AKR"/>
    <property type="match status" value="1"/>
</dbReference>
<dbReference type="FunFam" id="3.20.20.100:FF:000007">
    <property type="entry name" value="NAD(P)H-dependent D-xylose reductase xyl1"/>
    <property type="match status" value="1"/>
</dbReference>
<gene>
    <name evidence="7" type="ORF">B5807_06221</name>
</gene>
<feature type="active site" description="Proton donor" evidence="3">
    <location>
        <position position="51"/>
    </location>
</feature>
<comment type="similarity">
    <text evidence="1">Belongs to the aldo/keto reductase family.</text>
</comment>
<feature type="domain" description="NADP-dependent oxidoreductase" evidence="6">
    <location>
        <begin position="19"/>
        <end position="289"/>
    </location>
</feature>
<evidence type="ECO:0000313" key="7">
    <source>
        <dbReference type="EMBL" id="OSS49542.1"/>
    </source>
</evidence>
<dbReference type="InterPro" id="IPR018170">
    <property type="entry name" value="Aldo/ket_reductase_CS"/>
</dbReference>
<dbReference type="InterPro" id="IPR020471">
    <property type="entry name" value="AKR"/>
</dbReference>
<evidence type="ECO:0000313" key="8">
    <source>
        <dbReference type="Proteomes" id="UP000193240"/>
    </source>
</evidence>
<keyword evidence="8" id="KW-1185">Reference proteome</keyword>
<dbReference type="Pfam" id="PF00248">
    <property type="entry name" value="Aldo_ket_red"/>
    <property type="match status" value="1"/>
</dbReference>
<feature type="site" description="Lowers pKa of active site Tyr" evidence="5">
    <location>
        <position position="76"/>
    </location>
</feature>
<dbReference type="InParanoid" id="A0A1Y2M0M0"/>
<evidence type="ECO:0000256" key="3">
    <source>
        <dbReference type="PIRSR" id="PIRSR000097-1"/>
    </source>
</evidence>
<dbReference type="Gene3D" id="3.20.20.100">
    <property type="entry name" value="NADP-dependent oxidoreductase domain"/>
    <property type="match status" value="1"/>
</dbReference>
<dbReference type="InterPro" id="IPR036812">
    <property type="entry name" value="NAD(P)_OxRdtase_dom_sf"/>
</dbReference>
<dbReference type="GO" id="GO:0016491">
    <property type="term" value="F:oxidoreductase activity"/>
    <property type="evidence" value="ECO:0007669"/>
    <property type="project" value="UniProtKB-KW"/>
</dbReference>
<dbReference type="STRING" id="105696.A0A1Y2M0M0"/>
<evidence type="ECO:0000259" key="6">
    <source>
        <dbReference type="Pfam" id="PF00248"/>
    </source>
</evidence>
<dbReference type="AlphaFoldDB" id="A0A1Y2M0M0"/>